<organism evidence="1 2">
    <name type="scientific">Amycolatopsis bullii</name>
    <dbReference type="NCBI Taxonomy" id="941987"/>
    <lineage>
        <taxon>Bacteria</taxon>
        <taxon>Bacillati</taxon>
        <taxon>Actinomycetota</taxon>
        <taxon>Actinomycetes</taxon>
        <taxon>Pseudonocardiales</taxon>
        <taxon>Pseudonocardiaceae</taxon>
        <taxon>Amycolatopsis</taxon>
    </lineage>
</organism>
<name>A0ABQ3KLQ1_9PSEU</name>
<sequence>MPETAPSDPAAPGTPELVWLWQRQPDSTDLEKALIPAHLIPAGWLPMLQHRYTEGDRVDFTWDGVQQPGTVVQDQGMCVAIAGERPGSGFTIHKTDVRPHDAEPAAPADPVIVSAIEPHPDPVIRREGHTATAYWNLGRSAGDGWLPWARLHIAFQPDIGFVATLSSVEEREHAGEHRERQRPLDPVVVHHHPARRPSHHAVRTCLRDAIDIVISQARQRQPVVCAHFAPILDAPHEK</sequence>
<accession>A0ABQ3KLQ1</accession>
<reference evidence="2" key="1">
    <citation type="journal article" date="2019" name="Int. J. Syst. Evol. Microbiol.">
        <title>The Global Catalogue of Microorganisms (GCM) 10K type strain sequencing project: providing services to taxonomists for standard genome sequencing and annotation.</title>
        <authorList>
            <consortium name="The Broad Institute Genomics Platform"/>
            <consortium name="The Broad Institute Genome Sequencing Center for Infectious Disease"/>
            <person name="Wu L."/>
            <person name="Ma J."/>
        </authorList>
    </citation>
    <scope>NUCLEOTIDE SEQUENCE [LARGE SCALE GENOMIC DNA]</scope>
    <source>
        <strain evidence="2">CGMCC 4.7680</strain>
    </source>
</reference>
<comment type="caution">
    <text evidence="1">The sequence shown here is derived from an EMBL/GenBank/DDBJ whole genome shotgun (WGS) entry which is preliminary data.</text>
</comment>
<keyword evidence="2" id="KW-1185">Reference proteome</keyword>
<proteinExistence type="predicted"/>
<dbReference type="RefSeq" id="WP_191314436.1">
    <property type="nucleotide sequence ID" value="NZ_BNAW01000030.1"/>
</dbReference>
<protein>
    <submittedName>
        <fullName evidence="1">Uncharacterized protein</fullName>
    </submittedName>
</protein>
<evidence type="ECO:0000313" key="1">
    <source>
        <dbReference type="EMBL" id="GHG30174.1"/>
    </source>
</evidence>
<dbReference type="EMBL" id="BNAW01000030">
    <property type="protein sequence ID" value="GHG30174.1"/>
    <property type="molecule type" value="Genomic_DNA"/>
</dbReference>
<gene>
    <name evidence="1" type="ORF">GCM10017567_57560</name>
</gene>
<evidence type="ECO:0000313" key="2">
    <source>
        <dbReference type="Proteomes" id="UP000649955"/>
    </source>
</evidence>
<dbReference type="Proteomes" id="UP000649955">
    <property type="component" value="Unassembled WGS sequence"/>
</dbReference>